<sequence length="196" mass="22463">MGKKIERTVIAAREGCHISRDLVYREFIPIINNYAHNNWFKVQNEATLTNRLLAKLDETIKDYNVERGSFHKLVRINLERSFRLFIKSRKYCNGNLTPLHKNVDEDGNTLADLLPDILVDIESNVIEKESVKEKIALLAKGDLRKKAILLAWSDGFYNDSALSELLTQLFGGKPDSHRRAITRFRTFCQAALSQTA</sequence>
<dbReference type="AlphaFoldDB" id="A0A518V9C3"/>
<gene>
    <name evidence="1" type="ORF">EEL30_15600</name>
</gene>
<dbReference type="EMBL" id="CP033464">
    <property type="protein sequence ID" value="QDX93596.1"/>
    <property type="molecule type" value="Genomic_DNA"/>
</dbReference>
<keyword evidence="2" id="KW-1185">Reference proteome</keyword>
<name>A0A518V9C3_BRELA</name>
<accession>A0A518V9C3</accession>
<protein>
    <submittedName>
        <fullName evidence="1">Uncharacterized protein</fullName>
    </submittedName>
</protein>
<organism evidence="1 2">
    <name type="scientific">Brevibacillus laterosporus</name>
    <name type="common">Bacillus laterosporus</name>
    <dbReference type="NCBI Taxonomy" id="1465"/>
    <lineage>
        <taxon>Bacteria</taxon>
        <taxon>Bacillati</taxon>
        <taxon>Bacillota</taxon>
        <taxon>Bacilli</taxon>
        <taxon>Bacillales</taxon>
        <taxon>Paenibacillaceae</taxon>
        <taxon>Brevibacillus</taxon>
    </lineage>
</organism>
<evidence type="ECO:0000313" key="2">
    <source>
        <dbReference type="Proteomes" id="UP000319432"/>
    </source>
</evidence>
<dbReference type="OrthoDB" id="2940927at2"/>
<reference evidence="1 2" key="1">
    <citation type="submission" date="2018-11" db="EMBL/GenBank/DDBJ databases">
        <title>Phylogenetic determinants of toxin gene distribution in genomes of Brevibacillus laterosporus.</title>
        <authorList>
            <person name="Glare T.R."/>
            <person name="Durrant A."/>
            <person name="Berry C."/>
            <person name="Palma L."/>
            <person name="Ormskirk M."/>
            <person name="Cox M.O."/>
        </authorList>
    </citation>
    <scope>NUCLEOTIDE SEQUENCE [LARGE SCALE GENOMIC DNA]</scope>
    <source>
        <strain evidence="1 2">1821L</strain>
    </source>
</reference>
<dbReference type="Proteomes" id="UP000319432">
    <property type="component" value="Chromosome"/>
</dbReference>
<evidence type="ECO:0000313" key="1">
    <source>
        <dbReference type="EMBL" id="QDX93596.1"/>
    </source>
</evidence>
<proteinExistence type="predicted"/>